<dbReference type="Pfam" id="PF14778">
    <property type="entry name" value="ODR4-like"/>
    <property type="match status" value="1"/>
</dbReference>
<sequence>MIVLDKPLETRFEALIKEHCDAQKQLGIPATVFLLIGSRIGDDLYVAHVAKCPLPETAMDQPESDDTTRKTPTMTPKAPNETIDPEWITDHGRQVLRTLPGGVDIIGLMLFAEKKLLLQGTFRSILLRALKMLSTASSTVNWMRLKPSENLMALMTLEVPLGKPSGGIVDLAKGSDVFQTKVAFQPVQWVGVRATLQMDLKLRVPRSSGNTNFLRLFIASIGDWAKSLLSNNFAIVNGRIRDGSDLITEKSSGKVSGKAKGRQSQQNQNANELVDVELFMKLADKVSSVVSDSCCSVVLKSTLKCRAAVLSKATVDAAVNAVKQDAIRSLYSRAELHCESMAVVEDEEKDTAAVHQLPRRVSTPLPFQSAILISDYLFEGDSVQDAKDSFRDLLSVEIDSAAIDDSLERLITEDDLEAMNVSMPQPVPDSPRTQQITKTALMEERTLTASYVAVAALVAILAVTVYVVFLSLGK</sequence>
<keyword evidence="3 7" id="KW-0812">Transmembrane</keyword>
<dbReference type="PANTHER" id="PTHR33966">
    <property type="entry name" value="PROTEIN ODR-4 HOMOLOG"/>
    <property type="match status" value="1"/>
</dbReference>
<dbReference type="PANTHER" id="PTHR33966:SF1">
    <property type="entry name" value="PROTEIN ODR-4 HOMOLOG"/>
    <property type="match status" value="1"/>
</dbReference>
<feature type="region of interest" description="Disordered" evidence="6">
    <location>
        <begin position="56"/>
        <end position="84"/>
    </location>
</feature>
<evidence type="ECO:0000256" key="5">
    <source>
        <dbReference type="ARBA" id="ARBA00023136"/>
    </source>
</evidence>
<dbReference type="AlphaFoldDB" id="A0A914UVT0"/>
<evidence type="ECO:0000256" key="2">
    <source>
        <dbReference type="ARBA" id="ARBA00010131"/>
    </source>
</evidence>
<name>A0A914UVT0_9BILA</name>
<accession>A0A914UVT0</accession>
<organism evidence="8 9">
    <name type="scientific">Plectus sambesii</name>
    <dbReference type="NCBI Taxonomy" id="2011161"/>
    <lineage>
        <taxon>Eukaryota</taxon>
        <taxon>Metazoa</taxon>
        <taxon>Ecdysozoa</taxon>
        <taxon>Nematoda</taxon>
        <taxon>Chromadorea</taxon>
        <taxon>Plectida</taxon>
        <taxon>Plectina</taxon>
        <taxon>Plectoidea</taxon>
        <taxon>Plectidae</taxon>
        <taxon>Plectus</taxon>
    </lineage>
</organism>
<evidence type="ECO:0000256" key="6">
    <source>
        <dbReference type="SAM" id="MobiDB-lite"/>
    </source>
</evidence>
<evidence type="ECO:0000313" key="8">
    <source>
        <dbReference type="Proteomes" id="UP000887566"/>
    </source>
</evidence>
<protein>
    <submittedName>
        <fullName evidence="9">Protein odr-4 homolog</fullName>
    </submittedName>
</protein>
<dbReference type="Proteomes" id="UP000887566">
    <property type="component" value="Unplaced"/>
</dbReference>
<dbReference type="GO" id="GO:0016020">
    <property type="term" value="C:membrane"/>
    <property type="evidence" value="ECO:0007669"/>
    <property type="project" value="UniProtKB-SubCell"/>
</dbReference>
<evidence type="ECO:0000256" key="1">
    <source>
        <dbReference type="ARBA" id="ARBA00004370"/>
    </source>
</evidence>
<keyword evidence="5 7" id="KW-0472">Membrane</keyword>
<dbReference type="GO" id="GO:0008104">
    <property type="term" value="P:intracellular protein localization"/>
    <property type="evidence" value="ECO:0007669"/>
    <property type="project" value="TreeGrafter"/>
</dbReference>
<evidence type="ECO:0000256" key="4">
    <source>
        <dbReference type="ARBA" id="ARBA00022989"/>
    </source>
</evidence>
<reference evidence="9" key="1">
    <citation type="submission" date="2022-11" db="UniProtKB">
        <authorList>
            <consortium name="WormBaseParasite"/>
        </authorList>
    </citation>
    <scope>IDENTIFICATION</scope>
</reference>
<feature type="transmembrane region" description="Helical" evidence="7">
    <location>
        <begin position="451"/>
        <end position="472"/>
    </location>
</feature>
<dbReference type="GO" id="GO:0012505">
    <property type="term" value="C:endomembrane system"/>
    <property type="evidence" value="ECO:0007669"/>
    <property type="project" value="TreeGrafter"/>
</dbReference>
<evidence type="ECO:0000256" key="3">
    <source>
        <dbReference type="ARBA" id="ARBA00022692"/>
    </source>
</evidence>
<comment type="similarity">
    <text evidence="2">Belongs to the ODR-4 family.</text>
</comment>
<keyword evidence="8" id="KW-1185">Reference proteome</keyword>
<dbReference type="InterPro" id="IPR029454">
    <property type="entry name" value="ODR-4-like"/>
</dbReference>
<proteinExistence type="inferred from homology"/>
<dbReference type="WBParaSite" id="PSAMB.scaffold12size138133.g185.t1">
    <property type="protein sequence ID" value="PSAMB.scaffold12size138133.g185.t1"/>
    <property type="gene ID" value="PSAMB.scaffold12size138133.g185"/>
</dbReference>
<comment type="subcellular location">
    <subcellularLocation>
        <location evidence="1">Membrane</location>
    </subcellularLocation>
</comment>
<keyword evidence="4 7" id="KW-1133">Transmembrane helix</keyword>
<evidence type="ECO:0000313" key="9">
    <source>
        <dbReference type="WBParaSite" id="PSAMB.scaffold12size138133.g185.t1"/>
    </source>
</evidence>
<evidence type="ECO:0000256" key="7">
    <source>
        <dbReference type="SAM" id="Phobius"/>
    </source>
</evidence>